<keyword evidence="6" id="KW-0597">Phosphoprotein</keyword>
<dbReference type="InterPro" id="IPR011006">
    <property type="entry name" value="CheY-like_superfamily"/>
</dbReference>
<dbReference type="InterPro" id="IPR009057">
    <property type="entry name" value="Homeodomain-like_sf"/>
</dbReference>
<feature type="domain" description="Response regulatory" evidence="8">
    <location>
        <begin position="4"/>
        <end position="118"/>
    </location>
</feature>
<dbReference type="CDD" id="cd00009">
    <property type="entry name" value="AAA"/>
    <property type="match status" value="1"/>
</dbReference>
<dbReference type="AlphaFoldDB" id="A0A4R0MSU6"/>
<dbReference type="GO" id="GO:0006355">
    <property type="term" value="P:regulation of DNA-templated transcription"/>
    <property type="evidence" value="ECO:0007669"/>
    <property type="project" value="InterPro"/>
</dbReference>
<feature type="domain" description="Sigma-54 factor interaction" evidence="7">
    <location>
        <begin position="146"/>
        <end position="374"/>
    </location>
</feature>
<comment type="caution">
    <text evidence="9">The sequence shown here is derived from an EMBL/GenBank/DDBJ whole genome shotgun (WGS) entry which is preliminary data.</text>
</comment>
<dbReference type="GO" id="GO:0003677">
    <property type="term" value="F:DNA binding"/>
    <property type="evidence" value="ECO:0007669"/>
    <property type="project" value="UniProtKB-KW"/>
</dbReference>
<dbReference type="Pfam" id="PF00072">
    <property type="entry name" value="Response_reg"/>
    <property type="match status" value="1"/>
</dbReference>
<dbReference type="InterPro" id="IPR058031">
    <property type="entry name" value="AAA_lid_NorR"/>
</dbReference>
<dbReference type="SMART" id="SM00448">
    <property type="entry name" value="REC"/>
    <property type="match status" value="1"/>
</dbReference>
<dbReference type="SMART" id="SM00382">
    <property type="entry name" value="AAA"/>
    <property type="match status" value="1"/>
</dbReference>
<dbReference type="GO" id="GO:0005524">
    <property type="term" value="F:ATP binding"/>
    <property type="evidence" value="ECO:0007669"/>
    <property type="project" value="UniProtKB-KW"/>
</dbReference>
<evidence type="ECO:0000256" key="1">
    <source>
        <dbReference type="ARBA" id="ARBA00022741"/>
    </source>
</evidence>
<dbReference type="InterPro" id="IPR027417">
    <property type="entry name" value="P-loop_NTPase"/>
</dbReference>
<keyword evidence="1" id="KW-0547">Nucleotide-binding</keyword>
<dbReference type="Pfam" id="PF25601">
    <property type="entry name" value="AAA_lid_14"/>
    <property type="match status" value="1"/>
</dbReference>
<dbReference type="Proteomes" id="UP000292884">
    <property type="component" value="Unassembled WGS sequence"/>
</dbReference>
<dbReference type="SUPFAM" id="SSF52172">
    <property type="entry name" value="CheY-like"/>
    <property type="match status" value="1"/>
</dbReference>
<dbReference type="Gene3D" id="3.40.50.300">
    <property type="entry name" value="P-loop containing nucleotide triphosphate hydrolases"/>
    <property type="match status" value="1"/>
</dbReference>
<sequence>MIVRVLIVEDQFIEADNLRAILRNAGYIVCKIARSVDEGLLIVEKENPDLVLLDIRLKGDLTGIDMAKILREKNIAFLYLSANSNREILEAAKETKPYGFLVKPFREKDVLVMLDIAFYTHHQNQLAIKALRRSTPAISEDVFKETIGSSEVMREVMENVKVVGASDISVLILGESGTGKELIAQSIHRLSSRKSKPFIPVNCAALPANLIESELFGHEKGAFTGAADKRIGKFEQGNEGTVFLDEIGELPLELQVKLLRVLQEKEVEPLGGKKRKIDIRIIAATNRNLEEEIAKGCFRLDLYYRLNVFPITLPALRERKEDIAPLAKHFVDVFARKENKPITGVANHVLQTMLNYHWPGNIRELENLIARCVLLTNGVIIDTIKLPAQNNVTSNGATAPLKTMTENEKDHILTILEKCKWKIHGEGGAAELLDLHPSTLNSRMKKLGIGKKYLGNDSN</sequence>
<dbReference type="Gene3D" id="1.10.10.60">
    <property type="entry name" value="Homeodomain-like"/>
    <property type="match status" value="1"/>
</dbReference>
<organism evidence="9 10">
    <name type="scientific">Pedobacter frigiditerrae</name>
    <dbReference type="NCBI Taxonomy" id="2530452"/>
    <lineage>
        <taxon>Bacteria</taxon>
        <taxon>Pseudomonadati</taxon>
        <taxon>Bacteroidota</taxon>
        <taxon>Sphingobacteriia</taxon>
        <taxon>Sphingobacteriales</taxon>
        <taxon>Sphingobacteriaceae</taxon>
        <taxon>Pedobacter</taxon>
    </lineage>
</organism>
<dbReference type="Gene3D" id="1.10.8.60">
    <property type="match status" value="1"/>
</dbReference>
<dbReference type="SUPFAM" id="SSF52540">
    <property type="entry name" value="P-loop containing nucleoside triphosphate hydrolases"/>
    <property type="match status" value="1"/>
</dbReference>
<name>A0A4R0MSU6_9SPHI</name>
<feature type="modified residue" description="4-aspartylphosphate" evidence="6">
    <location>
        <position position="54"/>
    </location>
</feature>
<dbReference type="FunFam" id="3.40.50.300:FF:000006">
    <property type="entry name" value="DNA-binding transcriptional regulator NtrC"/>
    <property type="match status" value="1"/>
</dbReference>
<dbReference type="OrthoDB" id="9767722at2"/>
<accession>A0A4R0MSU6</accession>
<dbReference type="Pfam" id="PF00158">
    <property type="entry name" value="Sigma54_activat"/>
    <property type="match status" value="1"/>
</dbReference>
<gene>
    <name evidence="9" type="ORF">EZ428_12360</name>
</gene>
<dbReference type="PANTHER" id="PTHR32071">
    <property type="entry name" value="TRANSCRIPTIONAL REGULATORY PROTEIN"/>
    <property type="match status" value="1"/>
</dbReference>
<keyword evidence="10" id="KW-1185">Reference proteome</keyword>
<dbReference type="EMBL" id="SJSK01000003">
    <property type="protein sequence ID" value="TCC90075.1"/>
    <property type="molecule type" value="Genomic_DNA"/>
</dbReference>
<keyword evidence="3" id="KW-0805">Transcription regulation</keyword>
<evidence type="ECO:0000256" key="6">
    <source>
        <dbReference type="PROSITE-ProRule" id="PRU00169"/>
    </source>
</evidence>
<dbReference type="InterPro" id="IPR025662">
    <property type="entry name" value="Sigma_54_int_dom_ATP-bd_1"/>
</dbReference>
<evidence type="ECO:0000313" key="10">
    <source>
        <dbReference type="Proteomes" id="UP000292884"/>
    </source>
</evidence>
<dbReference type="CDD" id="cd17534">
    <property type="entry name" value="REC_DC-like"/>
    <property type="match status" value="1"/>
</dbReference>
<dbReference type="InterPro" id="IPR025944">
    <property type="entry name" value="Sigma_54_int_dom_CS"/>
</dbReference>
<dbReference type="PROSITE" id="PS50045">
    <property type="entry name" value="SIGMA54_INTERACT_4"/>
    <property type="match status" value="1"/>
</dbReference>
<dbReference type="RefSeq" id="WP_131553478.1">
    <property type="nucleotide sequence ID" value="NZ_SJSK01000003.1"/>
</dbReference>
<evidence type="ECO:0000259" key="7">
    <source>
        <dbReference type="PROSITE" id="PS50045"/>
    </source>
</evidence>
<dbReference type="InterPro" id="IPR002078">
    <property type="entry name" value="Sigma_54_int"/>
</dbReference>
<dbReference type="PROSITE" id="PS00688">
    <property type="entry name" value="SIGMA54_INTERACT_3"/>
    <property type="match status" value="1"/>
</dbReference>
<dbReference type="InterPro" id="IPR001789">
    <property type="entry name" value="Sig_transdc_resp-reg_receiver"/>
</dbReference>
<dbReference type="PANTHER" id="PTHR32071:SF117">
    <property type="entry name" value="PTS-DEPENDENT DIHYDROXYACETONE KINASE OPERON REGULATORY PROTEIN-RELATED"/>
    <property type="match status" value="1"/>
</dbReference>
<dbReference type="PROSITE" id="PS50110">
    <property type="entry name" value="RESPONSE_REGULATORY"/>
    <property type="match status" value="1"/>
</dbReference>
<evidence type="ECO:0000256" key="5">
    <source>
        <dbReference type="ARBA" id="ARBA00023163"/>
    </source>
</evidence>
<proteinExistence type="predicted"/>
<reference evidence="9 10" key="1">
    <citation type="submission" date="2019-02" db="EMBL/GenBank/DDBJ databases">
        <title>Pedobacter sp. RP-1-13 sp. nov., isolated from Arctic soil.</title>
        <authorList>
            <person name="Dahal R.H."/>
        </authorList>
    </citation>
    <scope>NUCLEOTIDE SEQUENCE [LARGE SCALE GENOMIC DNA]</scope>
    <source>
        <strain evidence="9 10">RP-1-13</strain>
    </source>
</reference>
<dbReference type="SUPFAM" id="SSF46689">
    <property type="entry name" value="Homeodomain-like"/>
    <property type="match status" value="1"/>
</dbReference>
<keyword evidence="4" id="KW-0238">DNA-binding</keyword>
<dbReference type="InterPro" id="IPR003593">
    <property type="entry name" value="AAA+_ATPase"/>
</dbReference>
<evidence type="ECO:0000259" key="8">
    <source>
        <dbReference type="PROSITE" id="PS50110"/>
    </source>
</evidence>
<protein>
    <submittedName>
        <fullName evidence="9">Sigma-54-dependent Fis family transcriptional regulator</fullName>
    </submittedName>
</protein>
<keyword evidence="2" id="KW-0067">ATP-binding</keyword>
<dbReference type="GO" id="GO:0000160">
    <property type="term" value="P:phosphorelay signal transduction system"/>
    <property type="evidence" value="ECO:0007669"/>
    <property type="project" value="InterPro"/>
</dbReference>
<keyword evidence="5" id="KW-0804">Transcription</keyword>
<evidence type="ECO:0000313" key="9">
    <source>
        <dbReference type="EMBL" id="TCC90075.1"/>
    </source>
</evidence>
<evidence type="ECO:0000256" key="2">
    <source>
        <dbReference type="ARBA" id="ARBA00022840"/>
    </source>
</evidence>
<evidence type="ECO:0000256" key="3">
    <source>
        <dbReference type="ARBA" id="ARBA00023015"/>
    </source>
</evidence>
<dbReference type="PROSITE" id="PS00675">
    <property type="entry name" value="SIGMA54_INTERACT_1"/>
    <property type="match status" value="1"/>
</dbReference>
<dbReference type="Gene3D" id="3.40.50.2300">
    <property type="match status" value="1"/>
</dbReference>
<evidence type="ECO:0000256" key="4">
    <source>
        <dbReference type="ARBA" id="ARBA00023125"/>
    </source>
</evidence>